<dbReference type="Pfam" id="PF22772">
    <property type="entry name" value="WsaF_C"/>
    <property type="match status" value="1"/>
</dbReference>
<dbReference type="InterPro" id="IPR055050">
    <property type="entry name" value="WsaF_C"/>
</dbReference>
<evidence type="ECO:0008006" key="5">
    <source>
        <dbReference type="Google" id="ProtNLM"/>
    </source>
</evidence>
<reference evidence="3 4" key="1">
    <citation type="journal article" date="2019" name="Int. J. Syst. Evol. Microbiol.">
        <title>The Global Catalogue of Microorganisms (GCM) 10K type strain sequencing project: providing services to taxonomists for standard genome sequencing and annotation.</title>
        <authorList>
            <consortium name="The Broad Institute Genomics Platform"/>
            <consortium name="The Broad Institute Genome Sequencing Center for Infectious Disease"/>
            <person name="Wu L."/>
            <person name="Ma J."/>
        </authorList>
    </citation>
    <scope>NUCLEOTIDE SEQUENCE [LARGE SCALE GENOMIC DNA]</scope>
    <source>
        <strain evidence="3 4">JCM 14901</strain>
    </source>
</reference>
<feature type="domain" description="WsaF N-terminal" evidence="1">
    <location>
        <begin position="119"/>
        <end position="179"/>
    </location>
</feature>
<protein>
    <recommendedName>
        <fullName evidence="5">Glycosyltransferase family 1 protein</fullName>
    </recommendedName>
</protein>
<dbReference type="InterPro" id="IPR048510">
    <property type="entry name" value="WsaF_N"/>
</dbReference>
<evidence type="ECO:0000259" key="2">
    <source>
        <dbReference type="Pfam" id="PF22772"/>
    </source>
</evidence>
<dbReference type="Gene3D" id="3.40.50.11090">
    <property type="match status" value="1"/>
</dbReference>
<gene>
    <name evidence="3" type="ORF">GCM10009776_14920</name>
</gene>
<evidence type="ECO:0000313" key="3">
    <source>
        <dbReference type="EMBL" id="GAA1954028.1"/>
    </source>
</evidence>
<dbReference type="SUPFAM" id="SSF53756">
    <property type="entry name" value="UDP-Glycosyltransferase/glycogen phosphorylase"/>
    <property type="match status" value="1"/>
</dbReference>
<organism evidence="3 4">
    <name type="scientific">Microbacterium deminutum</name>
    <dbReference type="NCBI Taxonomy" id="344164"/>
    <lineage>
        <taxon>Bacteria</taxon>
        <taxon>Bacillati</taxon>
        <taxon>Actinomycetota</taxon>
        <taxon>Actinomycetes</taxon>
        <taxon>Micrococcales</taxon>
        <taxon>Microbacteriaceae</taxon>
        <taxon>Microbacterium</taxon>
    </lineage>
</organism>
<evidence type="ECO:0000259" key="1">
    <source>
        <dbReference type="Pfam" id="PF21374"/>
    </source>
</evidence>
<dbReference type="EMBL" id="BAAAOG010000002">
    <property type="protein sequence ID" value="GAA1954028.1"/>
    <property type="molecule type" value="Genomic_DNA"/>
</dbReference>
<accession>A0ABN2QKB7</accession>
<evidence type="ECO:0000313" key="4">
    <source>
        <dbReference type="Proteomes" id="UP001499933"/>
    </source>
</evidence>
<dbReference type="Pfam" id="PF21374">
    <property type="entry name" value="WsaF_N"/>
    <property type="match status" value="1"/>
</dbReference>
<comment type="caution">
    <text evidence="3">The sequence shown here is derived from an EMBL/GenBank/DDBJ whole genome shotgun (WGS) entry which is preliminary data.</text>
</comment>
<dbReference type="Gene3D" id="3.40.50.2000">
    <property type="entry name" value="Glycogen Phosphorylase B"/>
    <property type="match status" value="1"/>
</dbReference>
<keyword evidence="4" id="KW-1185">Reference proteome</keyword>
<proteinExistence type="predicted"/>
<name>A0ABN2QKB7_9MICO</name>
<dbReference type="Proteomes" id="UP001499933">
    <property type="component" value="Unassembled WGS sequence"/>
</dbReference>
<sequence>MYLARYAALRVNAILDAAQLEYPLLPQDLADSREVRESPERMAITGARPRIAWLAIPPGPGSGGHTTQFRMMESARAVGFDNTLLFYDRHNGDFDHYAHIVRTSWPWLVADIHPVEAKITGFDAVVATSWPTAHVLARRGVEGKRIYFIQDYEPYFMPRGSEYAYAEDSYRFGFRNIALGNMVHDLLASELGVTSDLVPFGCDTQTYRLEPHGPRSGIVFYAKRGNDRRGYQLAMRALELFHSDHPNVPIHAYGEVVTTESFPVVNHGSVSPDQLNLLYNSVIAGLALSFTNISLVAEELLAAGVVPIINDTKLARADLANPYAVWANATPRALADALGTAVTHPARDSIAAAAAATVVGRSWGPTGRLVATVIAEEVGARLVEGRQLGDAAPRQ</sequence>
<feature type="domain" description="WsaF C-terminal" evidence="2">
    <location>
        <begin position="218"/>
        <end position="338"/>
    </location>
</feature>